<evidence type="ECO:0000256" key="2">
    <source>
        <dbReference type="SAM" id="MobiDB-lite"/>
    </source>
</evidence>
<dbReference type="InterPro" id="IPR051192">
    <property type="entry name" value="Sprouty_domain"/>
</dbReference>
<evidence type="ECO:0000256" key="1">
    <source>
        <dbReference type="ARBA" id="ARBA00010964"/>
    </source>
</evidence>
<feature type="compositionally biased region" description="Polar residues" evidence="2">
    <location>
        <begin position="34"/>
        <end position="47"/>
    </location>
</feature>
<dbReference type="Proteomes" id="UP000623542">
    <property type="component" value="Unassembled WGS sequence"/>
</dbReference>
<evidence type="ECO:0000313" key="4">
    <source>
        <dbReference type="Proteomes" id="UP000623542"/>
    </source>
</evidence>
<dbReference type="GO" id="GO:0046580">
    <property type="term" value="P:negative regulation of Ras protein signal transduction"/>
    <property type="evidence" value="ECO:0007669"/>
    <property type="project" value="TreeGrafter"/>
</dbReference>
<feature type="non-terminal residue" evidence="3">
    <location>
        <position position="1"/>
    </location>
</feature>
<feature type="region of interest" description="Disordered" evidence="2">
    <location>
        <begin position="28"/>
        <end position="132"/>
    </location>
</feature>
<dbReference type="OrthoDB" id="10038884at2759"/>
<keyword evidence="4" id="KW-1185">Reference proteome</keyword>
<comment type="caution">
    <text evidence="3">The sequence shown here is derived from an EMBL/GenBank/DDBJ whole genome shotgun (WGS) entry which is preliminary data.</text>
</comment>
<accession>A0A851ULV0</accession>
<dbReference type="InterPro" id="IPR007875">
    <property type="entry name" value="Sprouty"/>
</dbReference>
<dbReference type="GO" id="GO:0016020">
    <property type="term" value="C:membrane"/>
    <property type="evidence" value="ECO:0007669"/>
    <property type="project" value="InterPro"/>
</dbReference>
<sequence length="281" mass="30333">MDPPAEDFQHVLSIDQIRSIRASNNYVERPAARLQQTRSNPSLSQPPQKHERPQDRLASCTLQDLHLSQGPPAQPAASRSSTASSVSQGASEQRLLSPSHSGHALVRAQPRGAARLKADGSPRKGEEASPTPHGHLVLCEACGRCRCPRCTAARSLPSCWLCNQRCLCSAESLLDYGTCLCCVKGLFYHCSTDDEDTCADEPCSCGPGSCCARWAAMSVLSLLLPCLCCYFPTLGCLKLCQRGYDGLKRPGCRCQSHTNTVCRKISSASGTPFPKTLDKPV</sequence>
<dbReference type="AlphaFoldDB" id="A0A851ULV0"/>
<dbReference type="PANTHER" id="PTHR12365:SF9">
    <property type="entry name" value="PROTEIN SPROUTY HOMOLOG 3"/>
    <property type="match status" value="1"/>
</dbReference>
<dbReference type="Pfam" id="PF05210">
    <property type="entry name" value="Sprouty"/>
    <property type="match status" value="1"/>
</dbReference>
<evidence type="ECO:0000313" key="3">
    <source>
        <dbReference type="EMBL" id="NXD29498.1"/>
    </source>
</evidence>
<gene>
    <name evidence="3" type="primary">Spry3</name>
    <name evidence="3" type="ORF">ELAFOR_R03921</name>
</gene>
<protein>
    <submittedName>
        <fullName evidence="3">SPY3 protein</fullName>
    </submittedName>
</protein>
<dbReference type="GO" id="GO:0048513">
    <property type="term" value="P:animal organ development"/>
    <property type="evidence" value="ECO:0007669"/>
    <property type="project" value="TreeGrafter"/>
</dbReference>
<dbReference type="GO" id="GO:0005829">
    <property type="term" value="C:cytosol"/>
    <property type="evidence" value="ECO:0007669"/>
    <property type="project" value="TreeGrafter"/>
</dbReference>
<dbReference type="EMBL" id="WBNG01001006">
    <property type="protein sequence ID" value="NXD29498.1"/>
    <property type="molecule type" value="Genomic_DNA"/>
</dbReference>
<feature type="compositionally biased region" description="Basic and acidic residues" evidence="2">
    <location>
        <begin position="116"/>
        <end position="127"/>
    </location>
</feature>
<feature type="compositionally biased region" description="Low complexity" evidence="2">
    <location>
        <begin position="68"/>
        <end position="91"/>
    </location>
</feature>
<name>A0A851ULV0_9PASS</name>
<feature type="non-terminal residue" evidence="3">
    <location>
        <position position="281"/>
    </location>
</feature>
<proteinExistence type="inferred from homology"/>
<reference evidence="3" key="1">
    <citation type="submission" date="2019-09" db="EMBL/GenBank/DDBJ databases">
        <title>Bird 10,000 Genomes (B10K) Project - Family phase.</title>
        <authorList>
            <person name="Zhang G."/>
        </authorList>
    </citation>
    <scope>NUCLEOTIDE SEQUENCE</scope>
    <source>
        <strain evidence="3">B10K-IZCAS-20218</strain>
        <tissue evidence="3">Blood</tissue>
    </source>
</reference>
<comment type="similarity">
    <text evidence="1">Belongs to the sprouty family.</text>
</comment>
<dbReference type="GO" id="GO:0040037">
    <property type="term" value="P:negative regulation of fibroblast growth factor receptor signaling pathway"/>
    <property type="evidence" value="ECO:0007669"/>
    <property type="project" value="TreeGrafter"/>
</dbReference>
<dbReference type="PANTHER" id="PTHR12365">
    <property type="entry name" value="SPROUTY"/>
    <property type="match status" value="1"/>
</dbReference>
<organism evidence="3 4">
    <name type="scientific">Elachura formosa</name>
    <name type="common">spotted wren-babbler</name>
    <dbReference type="NCBI Taxonomy" id="1463973"/>
    <lineage>
        <taxon>Eukaryota</taxon>
        <taxon>Metazoa</taxon>
        <taxon>Chordata</taxon>
        <taxon>Craniata</taxon>
        <taxon>Vertebrata</taxon>
        <taxon>Euteleostomi</taxon>
        <taxon>Archelosauria</taxon>
        <taxon>Archosauria</taxon>
        <taxon>Dinosauria</taxon>
        <taxon>Saurischia</taxon>
        <taxon>Theropoda</taxon>
        <taxon>Coelurosauria</taxon>
        <taxon>Aves</taxon>
        <taxon>Neognathae</taxon>
        <taxon>Neoaves</taxon>
        <taxon>Telluraves</taxon>
        <taxon>Australaves</taxon>
        <taxon>Passeriformes</taxon>
        <taxon>Elachuridae</taxon>
        <taxon>Elachura</taxon>
    </lineage>
</organism>
<dbReference type="PROSITE" id="PS51227">
    <property type="entry name" value="SPR"/>
    <property type="match status" value="1"/>
</dbReference>